<reference evidence="1 2" key="1">
    <citation type="journal article" date="2024" name="G3 (Bethesda)">
        <title>Genome assembly of Hibiscus sabdariffa L. provides insights into metabolisms of medicinal natural products.</title>
        <authorList>
            <person name="Kim T."/>
        </authorList>
    </citation>
    <scope>NUCLEOTIDE SEQUENCE [LARGE SCALE GENOMIC DNA]</scope>
    <source>
        <strain evidence="1">TK-2024</strain>
        <tissue evidence="1">Old leaves</tissue>
    </source>
</reference>
<accession>A0ABR1ZTR8</accession>
<proteinExistence type="predicted"/>
<dbReference type="Proteomes" id="UP001472677">
    <property type="component" value="Unassembled WGS sequence"/>
</dbReference>
<protein>
    <submittedName>
        <fullName evidence="1">Uncharacterized protein</fullName>
    </submittedName>
</protein>
<organism evidence="1 2">
    <name type="scientific">Hibiscus sabdariffa</name>
    <name type="common">roselle</name>
    <dbReference type="NCBI Taxonomy" id="183260"/>
    <lineage>
        <taxon>Eukaryota</taxon>
        <taxon>Viridiplantae</taxon>
        <taxon>Streptophyta</taxon>
        <taxon>Embryophyta</taxon>
        <taxon>Tracheophyta</taxon>
        <taxon>Spermatophyta</taxon>
        <taxon>Magnoliopsida</taxon>
        <taxon>eudicotyledons</taxon>
        <taxon>Gunneridae</taxon>
        <taxon>Pentapetalae</taxon>
        <taxon>rosids</taxon>
        <taxon>malvids</taxon>
        <taxon>Malvales</taxon>
        <taxon>Malvaceae</taxon>
        <taxon>Malvoideae</taxon>
        <taxon>Hibiscus</taxon>
    </lineage>
</organism>
<evidence type="ECO:0000313" key="1">
    <source>
        <dbReference type="EMBL" id="KAK8484124.1"/>
    </source>
</evidence>
<keyword evidence="2" id="KW-1185">Reference proteome</keyword>
<gene>
    <name evidence="1" type="ORF">V6N12_065942</name>
</gene>
<sequence length="152" mass="16828">MSLKLDEGDWCTDHSILRDATTSFFRGLFDADTAPPLPFPITGMFPQIPISCLDHLFSPPLESEIKDALFAMSPLKAPCLDGLHAHFYQEHLDIVGPSVCSLIQSFFRGEALDPSVNSTGIVLFLKAYPLLAYRSAPNELSEGAKHYGECYY</sequence>
<dbReference type="EMBL" id="JBBPBM010001455">
    <property type="protein sequence ID" value="KAK8484124.1"/>
    <property type="molecule type" value="Genomic_DNA"/>
</dbReference>
<evidence type="ECO:0000313" key="2">
    <source>
        <dbReference type="Proteomes" id="UP001472677"/>
    </source>
</evidence>
<name>A0ABR1ZTR8_9ROSI</name>
<comment type="caution">
    <text evidence="1">The sequence shown here is derived from an EMBL/GenBank/DDBJ whole genome shotgun (WGS) entry which is preliminary data.</text>
</comment>